<feature type="compositionally biased region" description="Polar residues" evidence="2">
    <location>
        <begin position="373"/>
        <end position="392"/>
    </location>
</feature>
<feature type="compositionally biased region" description="Low complexity" evidence="2">
    <location>
        <begin position="360"/>
        <end position="372"/>
    </location>
</feature>
<evidence type="ECO:0000256" key="2">
    <source>
        <dbReference type="SAM" id="MobiDB-lite"/>
    </source>
</evidence>
<proteinExistence type="predicted"/>
<sequence>MDDLMNDLEAGITYNPSRSSNKKMKKRKQLDALLKFRLSKSNRLSNEVGHTSEDELFLPEKKNTLNKSQSSRYRRWYNYTRHILSFCFVCIFMIVCVGLAYANIELKNEVQNLSLRVTEIEKRFSSYEINRMISLIEDIKTRFNVIESWNVSYIYDRLQKLQVDFHQMKGNAHAAESSMNNEEVDVSSKLDKIEEKSTHMSEVADELEKLSRDADIVTEKTKTFDRNFLTHLLEQEGRENLQQDRNQLAKNILSLNESLSTNTNKWHEELKSLRDELASLNQTVKIQELIVHFQELNNIVHNSTEKTSIILTTLQSNLDQLRTQIDACKCSKEPLRLKPSVVDSNQLQQSIVTKPNTINTSSSSSSSTTTSTVDASTELNQSEKTNSNNTIDIAQIINPPPTQTG</sequence>
<accession>A0A814Y2N3</accession>
<evidence type="ECO:0000313" key="4">
    <source>
        <dbReference type="EMBL" id="CAF1223799.1"/>
    </source>
</evidence>
<keyword evidence="5" id="KW-1185">Reference proteome</keyword>
<feature type="transmembrane region" description="Helical" evidence="3">
    <location>
        <begin position="83"/>
        <end position="104"/>
    </location>
</feature>
<keyword evidence="3" id="KW-0812">Transmembrane</keyword>
<feature type="region of interest" description="Disordered" evidence="2">
    <location>
        <begin position="352"/>
        <end position="405"/>
    </location>
</feature>
<dbReference type="Proteomes" id="UP000663832">
    <property type="component" value="Unassembled WGS sequence"/>
</dbReference>
<organism evidence="4 5">
    <name type="scientific">Adineta steineri</name>
    <dbReference type="NCBI Taxonomy" id="433720"/>
    <lineage>
        <taxon>Eukaryota</taxon>
        <taxon>Metazoa</taxon>
        <taxon>Spiralia</taxon>
        <taxon>Gnathifera</taxon>
        <taxon>Rotifera</taxon>
        <taxon>Eurotatoria</taxon>
        <taxon>Bdelloidea</taxon>
        <taxon>Adinetida</taxon>
        <taxon>Adinetidae</taxon>
        <taxon>Adineta</taxon>
    </lineage>
</organism>
<comment type="caution">
    <text evidence="4">The sequence shown here is derived from an EMBL/GenBank/DDBJ whole genome shotgun (WGS) entry which is preliminary data.</text>
</comment>
<keyword evidence="3" id="KW-1133">Transmembrane helix</keyword>
<feature type="coiled-coil region" evidence="1">
    <location>
        <begin position="190"/>
        <end position="331"/>
    </location>
</feature>
<keyword evidence="1" id="KW-0175">Coiled coil</keyword>
<evidence type="ECO:0000313" key="5">
    <source>
        <dbReference type="Proteomes" id="UP000663832"/>
    </source>
</evidence>
<keyword evidence="3" id="KW-0472">Membrane</keyword>
<evidence type="ECO:0000256" key="1">
    <source>
        <dbReference type="SAM" id="Coils"/>
    </source>
</evidence>
<dbReference type="AlphaFoldDB" id="A0A814Y2N3"/>
<gene>
    <name evidence="4" type="ORF">QVE165_LOCUS27048</name>
</gene>
<name>A0A814Y2N3_9BILA</name>
<protein>
    <submittedName>
        <fullName evidence="4">Uncharacterized protein</fullName>
    </submittedName>
</protein>
<dbReference type="OrthoDB" id="10009315at2759"/>
<dbReference type="EMBL" id="CAJNOM010000204">
    <property type="protein sequence ID" value="CAF1223799.1"/>
    <property type="molecule type" value="Genomic_DNA"/>
</dbReference>
<reference evidence="4" key="1">
    <citation type="submission" date="2021-02" db="EMBL/GenBank/DDBJ databases">
        <authorList>
            <person name="Nowell W R."/>
        </authorList>
    </citation>
    <scope>NUCLEOTIDE SEQUENCE</scope>
</reference>
<evidence type="ECO:0000256" key="3">
    <source>
        <dbReference type="SAM" id="Phobius"/>
    </source>
</evidence>